<name>A0ABU6XJX8_9FABA</name>
<keyword evidence="2" id="KW-0812">Transmembrane</keyword>
<evidence type="ECO:0000313" key="3">
    <source>
        <dbReference type="EMBL" id="MED6197516.1"/>
    </source>
</evidence>
<evidence type="ECO:0000256" key="1">
    <source>
        <dbReference type="SAM" id="Coils"/>
    </source>
</evidence>
<feature type="coiled-coil region" evidence="1">
    <location>
        <begin position="81"/>
        <end position="108"/>
    </location>
</feature>
<gene>
    <name evidence="3" type="ORF">PIB30_057108</name>
</gene>
<evidence type="ECO:0000256" key="2">
    <source>
        <dbReference type="SAM" id="Phobius"/>
    </source>
</evidence>
<sequence length="125" mass="14534">MEEPQARDIVKGPHPPKASMFRGFKKRWMVLLRNADVECIRFSTFPRPQATLIAFSLGAHSSTLKLAIVGKMLMLRSIFSKMEYEWRLSELEKRVASLEQRKKNMYLCYVMGLCLFLVAVYVTTR</sequence>
<keyword evidence="2" id="KW-1133">Transmembrane helix</keyword>
<keyword evidence="2" id="KW-0472">Membrane</keyword>
<reference evidence="3 4" key="1">
    <citation type="journal article" date="2023" name="Plants (Basel)">
        <title>Bridging the Gap: Combining Genomics and Transcriptomics Approaches to Understand Stylosanthes scabra, an Orphan Legume from the Brazilian Caatinga.</title>
        <authorList>
            <person name="Ferreira-Neto J.R.C."/>
            <person name="da Silva M.D."/>
            <person name="Binneck E."/>
            <person name="de Melo N.F."/>
            <person name="da Silva R.H."/>
            <person name="de Melo A.L.T.M."/>
            <person name="Pandolfi V."/>
            <person name="Bustamante F.O."/>
            <person name="Brasileiro-Vidal A.C."/>
            <person name="Benko-Iseppon A.M."/>
        </authorList>
    </citation>
    <scope>NUCLEOTIDE SEQUENCE [LARGE SCALE GENOMIC DNA]</scope>
    <source>
        <tissue evidence="3">Leaves</tissue>
    </source>
</reference>
<dbReference type="EMBL" id="JASCZI010211912">
    <property type="protein sequence ID" value="MED6197516.1"/>
    <property type="molecule type" value="Genomic_DNA"/>
</dbReference>
<accession>A0ABU6XJX8</accession>
<proteinExistence type="predicted"/>
<comment type="caution">
    <text evidence="3">The sequence shown here is derived from an EMBL/GenBank/DDBJ whole genome shotgun (WGS) entry which is preliminary data.</text>
</comment>
<feature type="transmembrane region" description="Helical" evidence="2">
    <location>
        <begin position="106"/>
        <end position="124"/>
    </location>
</feature>
<dbReference type="Proteomes" id="UP001341840">
    <property type="component" value="Unassembled WGS sequence"/>
</dbReference>
<organism evidence="3 4">
    <name type="scientific">Stylosanthes scabra</name>
    <dbReference type="NCBI Taxonomy" id="79078"/>
    <lineage>
        <taxon>Eukaryota</taxon>
        <taxon>Viridiplantae</taxon>
        <taxon>Streptophyta</taxon>
        <taxon>Embryophyta</taxon>
        <taxon>Tracheophyta</taxon>
        <taxon>Spermatophyta</taxon>
        <taxon>Magnoliopsida</taxon>
        <taxon>eudicotyledons</taxon>
        <taxon>Gunneridae</taxon>
        <taxon>Pentapetalae</taxon>
        <taxon>rosids</taxon>
        <taxon>fabids</taxon>
        <taxon>Fabales</taxon>
        <taxon>Fabaceae</taxon>
        <taxon>Papilionoideae</taxon>
        <taxon>50 kb inversion clade</taxon>
        <taxon>dalbergioids sensu lato</taxon>
        <taxon>Dalbergieae</taxon>
        <taxon>Pterocarpus clade</taxon>
        <taxon>Stylosanthes</taxon>
    </lineage>
</organism>
<keyword evidence="1" id="KW-0175">Coiled coil</keyword>
<evidence type="ECO:0000313" key="4">
    <source>
        <dbReference type="Proteomes" id="UP001341840"/>
    </source>
</evidence>
<keyword evidence="4" id="KW-1185">Reference proteome</keyword>
<protein>
    <submittedName>
        <fullName evidence="3">Uncharacterized protein</fullName>
    </submittedName>
</protein>